<keyword evidence="1" id="KW-0472">Membrane</keyword>
<evidence type="ECO:0000313" key="2">
    <source>
        <dbReference type="EMBL" id="SPN78933.1"/>
    </source>
</evidence>
<feature type="transmembrane region" description="Helical" evidence="1">
    <location>
        <begin position="180"/>
        <end position="198"/>
    </location>
</feature>
<dbReference type="Pfam" id="PF19069">
    <property type="entry name" value="DUF5765"/>
    <property type="match status" value="1"/>
</dbReference>
<evidence type="ECO:0000313" key="3">
    <source>
        <dbReference type="Proteomes" id="UP000273054"/>
    </source>
</evidence>
<feature type="transmembrane region" description="Helical" evidence="1">
    <location>
        <begin position="97"/>
        <end position="117"/>
    </location>
</feature>
<dbReference type="Proteomes" id="UP000273054">
    <property type="component" value="Segment"/>
</dbReference>
<evidence type="ECO:0000256" key="1">
    <source>
        <dbReference type="SAM" id="Phobius"/>
    </source>
</evidence>
<accession>A0A2R8FD47</accession>
<dbReference type="EMBL" id="LT994651">
    <property type="protein sequence ID" value="SPN78933.1"/>
    <property type="molecule type" value="Genomic_DNA"/>
</dbReference>
<protein>
    <submittedName>
        <fullName evidence="2">Transmembrane domain-containing protein</fullName>
    </submittedName>
</protein>
<proteinExistence type="predicted"/>
<keyword evidence="1" id="KW-1133">Transmembrane helix</keyword>
<sequence length="230" mass="26647">MCFSFPVSLTLGFLGICLAKYSSLNKRYGYRDIALFYAFMELLQAAQYLLAEPHDSKQACSLPTYFSTLVAHVLVVVQPAMWNLFRYRSQEENKDVFYFAFLLSVVWAVFYTLRLFYLPFGPIIPRLYTGDILTGTQVCSWIGPTHVYWTLPYYSYAGLEPNFFTYLLLWFFPTVYEKQGILKLILWLVQIVIIASVVTLVDELPTFWCALSVPFLFMSIFSKQPSPPLL</sequence>
<dbReference type="InterPro" id="IPR043912">
    <property type="entry name" value="DUF5765"/>
</dbReference>
<feature type="transmembrane region" description="Helical" evidence="1">
    <location>
        <begin position="65"/>
        <end position="85"/>
    </location>
</feature>
<organism evidence="2">
    <name type="scientific">Brazilian cedratvirus IHUMI</name>
    <dbReference type="NCBI Taxonomy" id="2126980"/>
    <lineage>
        <taxon>Viruses</taxon>
        <taxon>Pithoviruses</taxon>
        <taxon>Orthocedratvirinae</taxon>
        <taxon>Alphacedratvirus</taxon>
        <taxon>Alphacedratvirus brasiliense</taxon>
    </lineage>
</organism>
<keyword evidence="1 2" id="KW-0812">Transmembrane</keyword>
<gene>
    <name evidence="2" type="ORF">BRZCDTV_71</name>
</gene>
<reference evidence="2" key="1">
    <citation type="submission" date="2018-03" db="EMBL/GenBank/DDBJ databases">
        <authorList>
            <consortium name="Urmite Genomes"/>
        </authorList>
    </citation>
    <scope>NUCLEOTIDE SEQUENCE [LARGE SCALE GENOMIC DNA]</scope>
    <source>
        <strain evidence="2">IHUMI-27.7</strain>
    </source>
</reference>
<name>A0A2R8FD47_9VIRU</name>
<feature type="transmembrane region" description="Helical" evidence="1">
    <location>
        <begin position="153"/>
        <end position="173"/>
    </location>
</feature>
<keyword evidence="3" id="KW-1185">Reference proteome</keyword>